<evidence type="ECO:0000313" key="5">
    <source>
        <dbReference type="Proteomes" id="UP000248795"/>
    </source>
</evidence>
<protein>
    <submittedName>
        <fullName evidence="4">GNAT family N-acetyltransferase</fullName>
    </submittedName>
</protein>
<gene>
    <name evidence="4" type="ORF">DK847_03240</name>
</gene>
<keyword evidence="5" id="KW-1185">Reference proteome</keyword>
<organism evidence="4 5">
    <name type="scientific">Aestuariivirga litoralis</name>
    <dbReference type="NCBI Taxonomy" id="2650924"/>
    <lineage>
        <taxon>Bacteria</taxon>
        <taxon>Pseudomonadati</taxon>
        <taxon>Pseudomonadota</taxon>
        <taxon>Alphaproteobacteria</taxon>
        <taxon>Hyphomicrobiales</taxon>
        <taxon>Aestuariivirgaceae</taxon>
        <taxon>Aestuariivirga</taxon>
    </lineage>
</organism>
<dbReference type="AlphaFoldDB" id="A0A2W2AYI4"/>
<accession>A0A2W2AYI4</accession>
<sequence length="151" mass="16660">MNILRGDLTDTRIVALLSHHYDKCHEVTPKCSAHVFTLEKLKAPGIDFWAAWEGDTLLGVGAMKPLDERHGEVKSMHTVEAARRRGVGGALLAHIIETSRSRGLTRLSLETGSFGYFEPAVALYKAHGFAECPPFGDYRPDPNSVFLTRAL</sequence>
<proteinExistence type="predicted"/>
<dbReference type="PROSITE" id="PS51186">
    <property type="entry name" value="GNAT"/>
    <property type="match status" value="1"/>
</dbReference>
<dbReference type="SUPFAM" id="SSF55729">
    <property type="entry name" value="Acyl-CoA N-acyltransferases (Nat)"/>
    <property type="match status" value="1"/>
</dbReference>
<dbReference type="EMBL" id="QKVK01000001">
    <property type="protein sequence ID" value="PZF78822.1"/>
    <property type="molecule type" value="Genomic_DNA"/>
</dbReference>
<feature type="domain" description="N-acetyltransferase" evidence="3">
    <location>
        <begin position="11"/>
        <end position="151"/>
    </location>
</feature>
<evidence type="ECO:0000313" key="4">
    <source>
        <dbReference type="EMBL" id="PZF78822.1"/>
    </source>
</evidence>
<dbReference type="Pfam" id="PF00583">
    <property type="entry name" value="Acetyltransf_1"/>
    <property type="match status" value="1"/>
</dbReference>
<keyword evidence="2" id="KW-0012">Acyltransferase</keyword>
<dbReference type="Gene3D" id="3.40.630.30">
    <property type="match status" value="1"/>
</dbReference>
<dbReference type="CDD" id="cd04301">
    <property type="entry name" value="NAT_SF"/>
    <property type="match status" value="1"/>
</dbReference>
<dbReference type="Proteomes" id="UP000248795">
    <property type="component" value="Unassembled WGS sequence"/>
</dbReference>
<evidence type="ECO:0000256" key="2">
    <source>
        <dbReference type="ARBA" id="ARBA00023315"/>
    </source>
</evidence>
<dbReference type="InterPro" id="IPR050832">
    <property type="entry name" value="Bact_Acetyltransf"/>
</dbReference>
<comment type="caution">
    <text evidence="4">The sequence shown here is derived from an EMBL/GenBank/DDBJ whole genome shotgun (WGS) entry which is preliminary data.</text>
</comment>
<dbReference type="GO" id="GO:0016747">
    <property type="term" value="F:acyltransferase activity, transferring groups other than amino-acyl groups"/>
    <property type="evidence" value="ECO:0007669"/>
    <property type="project" value="InterPro"/>
</dbReference>
<dbReference type="InterPro" id="IPR000182">
    <property type="entry name" value="GNAT_dom"/>
</dbReference>
<dbReference type="InterPro" id="IPR016181">
    <property type="entry name" value="Acyl_CoA_acyltransferase"/>
</dbReference>
<name>A0A2W2AYI4_9HYPH</name>
<dbReference type="PANTHER" id="PTHR43877">
    <property type="entry name" value="AMINOALKYLPHOSPHONATE N-ACETYLTRANSFERASE-RELATED-RELATED"/>
    <property type="match status" value="1"/>
</dbReference>
<evidence type="ECO:0000256" key="1">
    <source>
        <dbReference type="ARBA" id="ARBA00022679"/>
    </source>
</evidence>
<dbReference type="PANTHER" id="PTHR43877:SF5">
    <property type="entry name" value="BLL8307 PROTEIN"/>
    <property type="match status" value="1"/>
</dbReference>
<evidence type="ECO:0000259" key="3">
    <source>
        <dbReference type="PROSITE" id="PS51186"/>
    </source>
</evidence>
<dbReference type="RefSeq" id="WP_111196150.1">
    <property type="nucleotide sequence ID" value="NZ_QKVK01000001.1"/>
</dbReference>
<keyword evidence="1 4" id="KW-0808">Transferase</keyword>
<reference evidence="5" key="1">
    <citation type="submission" date="2018-06" db="EMBL/GenBank/DDBJ databases">
        <title>Aestuariibacter litoralis strain KCTC 52945T.</title>
        <authorList>
            <person name="Li X."/>
            <person name="Salam N."/>
            <person name="Li J.-L."/>
            <person name="Chen Y.-M."/>
            <person name="Yang Z.-W."/>
            <person name="Zhang L.-Y."/>
            <person name="Han M.-X."/>
            <person name="Xiao M."/>
            <person name="Li W.-J."/>
        </authorList>
    </citation>
    <scope>NUCLEOTIDE SEQUENCE [LARGE SCALE GENOMIC DNA]</scope>
    <source>
        <strain evidence="5">KCTC 52945</strain>
    </source>
</reference>